<evidence type="ECO:0000256" key="2">
    <source>
        <dbReference type="SAM" id="Phobius"/>
    </source>
</evidence>
<dbReference type="InterPro" id="IPR005097">
    <property type="entry name" value="Sacchrp_dh_NADP-bd"/>
</dbReference>
<evidence type="ECO:0000256" key="1">
    <source>
        <dbReference type="ARBA" id="ARBA00038048"/>
    </source>
</evidence>
<evidence type="ECO:0000313" key="5">
    <source>
        <dbReference type="Proteomes" id="UP000291343"/>
    </source>
</evidence>
<protein>
    <recommendedName>
        <fullName evidence="3">Saccharopine dehydrogenase NADP binding domain-containing protein</fullName>
    </recommendedName>
</protein>
<evidence type="ECO:0000313" key="4">
    <source>
        <dbReference type="EMBL" id="RZF42175.1"/>
    </source>
</evidence>
<evidence type="ECO:0000259" key="3">
    <source>
        <dbReference type="Pfam" id="PF03435"/>
    </source>
</evidence>
<dbReference type="InParanoid" id="A0A482X8A3"/>
<dbReference type="InterPro" id="IPR036291">
    <property type="entry name" value="NAD(P)-bd_dom_sf"/>
</dbReference>
<gene>
    <name evidence="4" type="ORF">LSTR_LSTR004324</name>
</gene>
<comment type="similarity">
    <text evidence="1">Belongs to the saccharopine dehydrogenase family.</text>
</comment>
<sequence length="429" mass="47390">MAADRLDLVVMGATGFTGKHVVRTVMDLARERGGFSWGVAGRNEQKLRKLMETLTATTGQDVTKVPVLIADIEDEVSLKEMTKRARVVLNCCGPYRFYGEKVIKACIQTKTHHVDVAGEPQYMEEMQLHYNDAAAEQGVYIISACGLSGVPADVGVVHFSKLFDGIVNDLDFFISFEYTGTKNIGTPVHYATWESAVHGLANLDDLMAARKKLFSIPFPKLKPALKKRGLLHKSPEIDGWCLRFSGADRSVVRRSQHFLYKHEGRRPVQCDAYVSVGNLFFTLFVMLFVGVVGCIAIYGNKFMRKLLLKYPGPFSLGTVSHKGPSEEEMNNVVFHMTFHGRGWSEKNIEKDHSAPPNKEMTMRLTAKNPGYGLTCNALVLAAMTILTEKAAMPGRGGVISPGAAFANTTFVEQLQAHGVDIQVLSKKQI</sequence>
<dbReference type="Pfam" id="PF03435">
    <property type="entry name" value="Sacchrp_dh_NADP"/>
    <property type="match status" value="1"/>
</dbReference>
<dbReference type="OrthoDB" id="10268090at2759"/>
<dbReference type="AlphaFoldDB" id="A0A482X8A3"/>
<dbReference type="SUPFAM" id="SSF51735">
    <property type="entry name" value="NAD(P)-binding Rossmann-fold domains"/>
    <property type="match status" value="1"/>
</dbReference>
<keyword evidence="2" id="KW-0472">Membrane</keyword>
<dbReference type="GO" id="GO:0005811">
    <property type="term" value="C:lipid droplet"/>
    <property type="evidence" value="ECO:0007669"/>
    <property type="project" value="TreeGrafter"/>
</dbReference>
<feature type="transmembrane region" description="Helical" evidence="2">
    <location>
        <begin position="279"/>
        <end position="299"/>
    </location>
</feature>
<dbReference type="PANTHER" id="PTHR12286">
    <property type="entry name" value="SACCHAROPINE DEHYDROGENASE-LIKE OXIDOREDUCTASE"/>
    <property type="match status" value="1"/>
</dbReference>
<dbReference type="Proteomes" id="UP000291343">
    <property type="component" value="Unassembled WGS sequence"/>
</dbReference>
<keyword evidence="2" id="KW-0812">Transmembrane</keyword>
<dbReference type="InterPro" id="IPR051276">
    <property type="entry name" value="Saccharopine_DH-like_oxidrdct"/>
</dbReference>
<accession>A0A482X8A3</accession>
<dbReference type="FunFam" id="3.40.50.720:FF:000178">
    <property type="entry name" value="Saccharopine dehydrogenase-like oxidoreductase"/>
    <property type="match status" value="1"/>
</dbReference>
<organism evidence="4 5">
    <name type="scientific">Laodelphax striatellus</name>
    <name type="common">Small brown planthopper</name>
    <name type="synonym">Delphax striatella</name>
    <dbReference type="NCBI Taxonomy" id="195883"/>
    <lineage>
        <taxon>Eukaryota</taxon>
        <taxon>Metazoa</taxon>
        <taxon>Ecdysozoa</taxon>
        <taxon>Arthropoda</taxon>
        <taxon>Hexapoda</taxon>
        <taxon>Insecta</taxon>
        <taxon>Pterygota</taxon>
        <taxon>Neoptera</taxon>
        <taxon>Paraneoptera</taxon>
        <taxon>Hemiptera</taxon>
        <taxon>Auchenorrhyncha</taxon>
        <taxon>Fulgoroidea</taxon>
        <taxon>Delphacidae</taxon>
        <taxon>Criomorphinae</taxon>
        <taxon>Laodelphax</taxon>
    </lineage>
</organism>
<dbReference type="SMR" id="A0A482X8A3"/>
<name>A0A482X8A3_LAOST</name>
<comment type="caution">
    <text evidence="4">The sequence shown here is derived from an EMBL/GenBank/DDBJ whole genome shotgun (WGS) entry which is preliminary data.</text>
</comment>
<dbReference type="EMBL" id="QKKF02015335">
    <property type="protein sequence ID" value="RZF42175.1"/>
    <property type="molecule type" value="Genomic_DNA"/>
</dbReference>
<dbReference type="Gene3D" id="3.40.50.720">
    <property type="entry name" value="NAD(P)-binding Rossmann-like Domain"/>
    <property type="match status" value="1"/>
</dbReference>
<keyword evidence="5" id="KW-1185">Reference proteome</keyword>
<feature type="domain" description="Saccharopine dehydrogenase NADP binding" evidence="3">
    <location>
        <begin position="9"/>
        <end position="142"/>
    </location>
</feature>
<dbReference type="STRING" id="195883.A0A482X8A3"/>
<dbReference type="PANTHER" id="PTHR12286:SF5">
    <property type="entry name" value="SACCHAROPINE DEHYDROGENASE-LIKE OXIDOREDUCTASE"/>
    <property type="match status" value="1"/>
</dbReference>
<proteinExistence type="inferred from homology"/>
<dbReference type="GO" id="GO:0005739">
    <property type="term" value="C:mitochondrion"/>
    <property type="evidence" value="ECO:0007669"/>
    <property type="project" value="TreeGrafter"/>
</dbReference>
<keyword evidence="2" id="KW-1133">Transmembrane helix</keyword>
<reference evidence="4 5" key="1">
    <citation type="journal article" date="2017" name="Gigascience">
        <title>Genome sequence of the small brown planthopper, Laodelphax striatellus.</title>
        <authorList>
            <person name="Zhu J."/>
            <person name="Jiang F."/>
            <person name="Wang X."/>
            <person name="Yang P."/>
            <person name="Bao Y."/>
            <person name="Zhao W."/>
            <person name="Wang W."/>
            <person name="Lu H."/>
            <person name="Wang Q."/>
            <person name="Cui N."/>
            <person name="Li J."/>
            <person name="Chen X."/>
            <person name="Luo L."/>
            <person name="Yu J."/>
            <person name="Kang L."/>
            <person name="Cui F."/>
        </authorList>
    </citation>
    <scope>NUCLEOTIDE SEQUENCE [LARGE SCALE GENOMIC DNA]</scope>
    <source>
        <strain evidence="4">Lst14</strain>
    </source>
</reference>
<dbReference type="GO" id="GO:0009247">
    <property type="term" value="P:glycolipid biosynthetic process"/>
    <property type="evidence" value="ECO:0007669"/>
    <property type="project" value="TreeGrafter"/>
</dbReference>
<dbReference type="GO" id="GO:0005886">
    <property type="term" value="C:plasma membrane"/>
    <property type="evidence" value="ECO:0007669"/>
    <property type="project" value="TreeGrafter"/>
</dbReference>